<dbReference type="SUPFAM" id="SSF52266">
    <property type="entry name" value="SGNH hydrolase"/>
    <property type="match status" value="1"/>
</dbReference>
<evidence type="ECO:0000256" key="6">
    <source>
        <dbReference type="ARBA" id="ARBA00023136"/>
    </source>
</evidence>
<dbReference type="InterPro" id="IPR036514">
    <property type="entry name" value="SGNH_hydro_sf"/>
</dbReference>
<dbReference type="RefSeq" id="WP_154254104.1">
    <property type="nucleotide sequence ID" value="NZ_JAJCIO010000003.1"/>
</dbReference>
<evidence type="ECO:0000256" key="2">
    <source>
        <dbReference type="ARBA" id="ARBA00022475"/>
    </source>
</evidence>
<dbReference type="PANTHER" id="PTHR23028">
    <property type="entry name" value="ACETYLTRANSFERASE"/>
    <property type="match status" value="1"/>
</dbReference>
<feature type="transmembrane region" description="Helical" evidence="8">
    <location>
        <begin position="270"/>
        <end position="291"/>
    </location>
</feature>
<name>A0ABT1SQ74_9FIRM</name>
<evidence type="ECO:0000256" key="8">
    <source>
        <dbReference type="SAM" id="Phobius"/>
    </source>
</evidence>
<feature type="transmembrane region" description="Helical" evidence="8">
    <location>
        <begin position="179"/>
        <end position="199"/>
    </location>
</feature>
<evidence type="ECO:0000313" key="11">
    <source>
        <dbReference type="Proteomes" id="UP001206692"/>
    </source>
</evidence>
<feature type="transmembrane region" description="Helical" evidence="8">
    <location>
        <begin position="214"/>
        <end position="232"/>
    </location>
</feature>
<keyword evidence="3" id="KW-0808">Transferase</keyword>
<dbReference type="CDD" id="cd01840">
    <property type="entry name" value="SGNH_hydrolase_yrhL_like"/>
    <property type="match status" value="1"/>
</dbReference>
<dbReference type="EMBL" id="JANGEW010000003">
    <property type="protein sequence ID" value="MCQ5342022.1"/>
    <property type="molecule type" value="Genomic_DNA"/>
</dbReference>
<feature type="transmembrane region" description="Helical" evidence="8">
    <location>
        <begin position="312"/>
        <end position="331"/>
    </location>
</feature>
<feature type="transmembrane region" description="Helical" evidence="8">
    <location>
        <begin position="85"/>
        <end position="104"/>
    </location>
</feature>
<proteinExistence type="predicted"/>
<dbReference type="InterPro" id="IPR002656">
    <property type="entry name" value="Acyl_transf_3_dom"/>
</dbReference>
<reference evidence="10 11" key="1">
    <citation type="submission" date="2022-06" db="EMBL/GenBank/DDBJ databases">
        <title>Isolation of gut microbiota from human fecal samples.</title>
        <authorList>
            <person name="Pamer E.G."/>
            <person name="Barat B."/>
            <person name="Waligurski E."/>
            <person name="Medina S."/>
            <person name="Paddock L."/>
            <person name="Mostad J."/>
        </authorList>
    </citation>
    <scope>NUCLEOTIDE SEQUENCE [LARGE SCALE GENOMIC DNA]</scope>
    <source>
        <strain evidence="10 11">DFI.1.1</strain>
    </source>
</reference>
<evidence type="ECO:0000256" key="3">
    <source>
        <dbReference type="ARBA" id="ARBA00022679"/>
    </source>
</evidence>
<feature type="transmembrane region" description="Helical" evidence="8">
    <location>
        <begin position="343"/>
        <end position="361"/>
    </location>
</feature>
<evidence type="ECO:0000256" key="5">
    <source>
        <dbReference type="ARBA" id="ARBA00022989"/>
    </source>
</evidence>
<comment type="caution">
    <text evidence="10">The sequence shown here is derived from an EMBL/GenBank/DDBJ whole genome shotgun (WGS) entry which is preliminary data.</text>
</comment>
<dbReference type="PANTHER" id="PTHR23028:SF53">
    <property type="entry name" value="ACYL_TRANSF_3 DOMAIN-CONTAINING PROTEIN"/>
    <property type="match status" value="1"/>
</dbReference>
<protein>
    <submittedName>
        <fullName evidence="10">Acetyltransferase</fullName>
    </submittedName>
</protein>
<keyword evidence="7" id="KW-0012">Acyltransferase</keyword>
<feature type="transmembrane region" description="Helical" evidence="8">
    <location>
        <begin position="244"/>
        <end position="264"/>
    </location>
</feature>
<gene>
    <name evidence="10" type="ORF">NE675_03075</name>
</gene>
<feature type="transmembrane region" description="Helical" evidence="8">
    <location>
        <begin position="148"/>
        <end position="167"/>
    </location>
</feature>
<feature type="domain" description="Acyltransferase 3" evidence="9">
    <location>
        <begin position="18"/>
        <end position="359"/>
    </location>
</feature>
<comment type="subcellular location">
    <subcellularLocation>
        <location evidence="1">Cell membrane</location>
        <topology evidence="1">Multi-pass membrane protein</topology>
    </subcellularLocation>
</comment>
<keyword evidence="6 8" id="KW-0472">Membrane</keyword>
<evidence type="ECO:0000259" key="9">
    <source>
        <dbReference type="Pfam" id="PF01757"/>
    </source>
</evidence>
<keyword evidence="11" id="KW-1185">Reference proteome</keyword>
<dbReference type="Proteomes" id="UP001206692">
    <property type="component" value="Unassembled WGS sequence"/>
</dbReference>
<evidence type="ECO:0000313" key="10">
    <source>
        <dbReference type="EMBL" id="MCQ5342022.1"/>
    </source>
</evidence>
<sequence length="614" mass="69841">MKNDHEIADNIVKTSMHIHGLDGLRTLAITGVTLFHLMPQQFVGGYLGVSLFFILTGYLSAYTCQRNLDQNRFHIAAYYWKRIKRLYPLLLLVILVTIGTYSFFAPKVISAIRTEIVSILLGYNNWWQIAQNADYFTRLTNQSPFTHLWFLAIELQYYLVWPVYFIFFVGISQVYGKRVGIVVTAFLGFASALLMPLMYQPGMDVTRLYYGTDTRIYALLLGAAMGLYHDHFNFNFLRQPWGKAVKYGVFFLLLGITVAGYFLMDGQYPFTYQGGMLLMTLVFCVMLALTVDRDLQIGRVFDNPVFRWIGKKSYGIFLWQYPVIFLFQYMKWNTDTTFWGMEIPYAVPIVEVAVIIFLAVWSDSLVSCISTLPKLSLVPRRTVIYVFSVFLLSLPGFTMMGYGCKGIYESAAYKAADSGELKAVLEKNAEALNEQQTSQTVPVVSEKDIDLHGIACIGDLVMLGSAMELKKTLPDCYIDAKVSRYVGAGVEIAESMEAENRLGNVVLIALGTNGPLDGQYEEQTEALLEYLGPKRHIFWVNVYCPSTGWQESNNAYLKKIQAKHANVTIIDWYNLIQKHPEWLTDDEIHPNTEGTKEYAKLIHRTITETLQASV</sequence>
<accession>A0ABT1SQ74</accession>
<dbReference type="Pfam" id="PF01757">
    <property type="entry name" value="Acyl_transf_3"/>
    <property type="match status" value="1"/>
</dbReference>
<dbReference type="InterPro" id="IPR050879">
    <property type="entry name" value="Acyltransferase_3"/>
</dbReference>
<keyword evidence="5 8" id="KW-1133">Transmembrane helix</keyword>
<evidence type="ECO:0000256" key="4">
    <source>
        <dbReference type="ARBA" id="ARBA00022692"/>
    </source>
</evidence>
<keyword evidence="4 8" id="KW-0812">Transmembrane</keyword>
<feature type="transmembrane region" description="Helical" evidence="8">
    <location>
        <begin position="43"/>
        <end position="64"/>
    </location>
</feature>
<keyword evidence="2" id="KW-1003">Cell membrane</keyword>
<dbReference type="Gene3D" id="3.40.50.1110">
    <property type="entry name" value="SGNH hydrolase"/>
    <property type="match status" value="1"/>
</dbReference>
<organism evidence="10 11">
    <name type="scientific">Megasphaera massiliensis</name>
    <dbReference type="NCBI Taxonomy" id="1232428"/>
    <lineage>
        <taxon>Bacteria</taxon>
        <taxon>Bacillati</taxon>
        <taxon>Bacillota</taxon>
        <taxon>Negativicutes</taxon>
        <taxon>Veillonellales</taxon>
        <taxon>Veillonellaceae</taxon>
        <taxon>Megasphaera</taxon>
    </lineage>
</organism>
<evidence type="ECO:0000256" key="1">
    <source>
        <dbReference type="ARBA" id="ARBA00004651"/>
    </source>
</evidence>
<evidence type="ECO:0000256" key="7">
    <source>
        <dbReference type="ARBA" id="ARBA00023315"/>
    </source>
</evidence>
<feature type="transmembrane region" description="Helical" evidence="8">
    <location>
        <begin position="382"/>
        <end position="402"/>
    </location>
</feature>